<dbReference type="GO" id="GO:0051536">
    <property type="term" value="F:iron-sulfur cluster binding"/>
    <property type="evidence" value="ECO:0007669"/>
    <property type="project" value="UniProtKB-KW"/>
</dbReference>
<dbReference type="GO" id="GO:0016788">
    <property type="term" value="F:hydrolase activity, acting on ester bonds"/>
    <property type="evidence" value="ECO:0007669"/>
    <property type="project" value="InterPro"/>
</dbReference>
<sequence>MIIDTHAHLDMEQYDADRDEVIERAKNNGVDYILNIGCDVESSARSLELAERFDFIYATAGIHPHDVKSINDETYADLKQLLAHPKMVAVGEIGLDYFKNYSPPELQREHLRKQLQLAKELDKPIIVHCRDANEDMISIMSEFYPVNDKARSGIFHCFSGNQWLADKALAMGFYISFSGSVTFKKSDELRAVAKTIPADRLFVETDCPYLAPVPKRGKRNEPAFVNHTAELIADIRGLRIEDVQRTSELNFFELFGIGKNAPTGTVSYQIRNSLYLNLTTRCTDDCVFCTRLTHPVVQGYNLKLDREPTAEEVWQAIDDPTKYDEVVFCGYGEPTLRLSVIKEVAQKVKQAGGRVRLNTNGHGNVINKRNILPELKGLIDEISVSLNTDSSEAYDEICRPLPGFRNGIYDKIKIFIEEAKKHIPKVQVTIVTEQENVDETACEEIVKKEFGVEYRVRNYNMVG</sequence>
<dbReference type="SFLD" id="SFLDS00029">
    <property type="entry name" value="Radical_SAM"/>
    <property type="match status" value="1"/>
</dbReference>
<dbReference type="CDD" id="cd01310">
    <property type="entry name" value="TatD_DNAse"/>
    <property type="match status" value="1"/>
</dbReference>
<proteinExistence type="predicted"/>
<keyword evidence="3 7" id="KW-0378">Hydrolase</keyword>
<dbReference type="Gene3D" id="3.20.20.70">
    <property type="entry name" value="Aldolase class I"/>
    <property type="match status" value="1"/>
</dbReference>
<dbReference type="GO" id="GO:0005829">
    <property type="term" value="C:cytosol"/>
    <property type="evidence" value="ECO:0007669"/>
    <property type="project" value="TreeGrafter"/>
</dbReference>
<dbReference type="InterPro" id="IPR018228">
    <property type="entry name" value="DNase_TatD-rel_CS"/>
</dbReference>
<gene>
    <name evidence="7" type="ORF">MNBD_NITROSPINAE05-559</name>
</gene>
<keyword evidence="5" id="KW-0411">Iron-sulfur</keyword>
<dbReference type="NCBIfam" id="TIGR04038">
    <property type="entry name" value="tatD_link_rSAM"/>
    <property type="match status" value="1"/>
</dbReference>
<dbReference type="InterPro" id="IPR007197">
    <property type="entry name" value="rSAM"/>
</dbReference>
<dbReference type="GO" id="GO:0046872">
    <property type="term" value="F:metal ion binding"/>
    <property type="evidence" value="ECO:0007669"/>
    <property type="project" value="UniProtKB-KW"/>
</dbReference>
<dbReference type="SUPFAM" id="SSF102114">
    <property type="entry name" value="Radical SAM enzymes"/>
    <property type="match status" value="1"/>
</dbReference>
<evidence type="ECO:0000313" key="7">
    <source>
        <dbReference type="EMBL" id="VAX30264.1"/>
    </source>
</evidence>
<dbReference type="GO" id="GO:0004536">
    <property type="term" value="F:DNA nuclease activity"/>
    <property type="evidence" value="ECO:0007669"/>
    <property type="project" value="InterPro"/>
</dbReference>
<organism evidence="7">
    <name type="scientific">hydrothermal vent metagenome</name>
    <dbReference type="NCBI Taxonomy" id="652676"/>
    <lineage>
        <taxon>unclassified sequences</taxon>
        <taxon>metagenomes</taxon>
        <taxon>ecological metagenomes</taxon>
    </lineage>
</organism>
<evidence type="ECO:0000256" key="3">
    <source>
        <dbReference type="ARBA" id="ARBA00022801"/>
    </source>
</evidence>
<name>A0A3B1D245_9ZZZZ</name>
<dbReference type="CDD" id="cd01335">
    <property type="entry name" value="Radical_SAM"/>
    <property type="match status" value="1"/>
</dbReference>
<dbReference type="Pfam" id="PF04055">
    <property type="entry name" value="Radical_SAM"/>
    <property type="match status" value="1"/>
</dbReference>
<dbReference type="InterPro" id="IPR032466">
    <property type="entry name" value="Metal_Hydrolase"/>
</dbReference>
<dbReference type="InterPro" id="IPR023821">
    <property type="entry name" value="rSAM_TatD-assoc"/>
</dbReference>
<dbReference type="InterPro" id="IPR015991">
    <property type="entry name" value="TatD/YcfH-like"/>
</dbReference>
<dbReference type="PANTHER" id="PTHR46124:SF2">
    <property type="entry name" value="D-AMINOACYL-TRNA DEACYLASE"/>
    <property type="match status" value="1"/>
</dbReference>
<dbReference type="InterPro" id="IPR013785">
    <property type="entry name" value="Aldolase_TIM"/>
</dbReference>
<dbReference type="PROSITE" id="PS01137">
    <property type="entry name" value="TATD_1"/>
    <property type="match status" value="1"/>
</dbReference>
<dbReference type="PROSITE" id="PS01090">
    <property type="entry name" value="TATD_2"/>
    <property type="match status" value="1"/>
</dbReference>
<dbReference type="AlphaFoldDB" id="A0A3B1D245"/>
<keyword evidence="4" id="KW-0408">Iron</keyword>
<dbReference type="SFLD" id="SFLDG01111">
    <property type="entry name" value="Uncharacterised_Radical_SAM_Su"/>
    <property type="match status" value="1"/>
</dbReference>
<evidence type="ECO:0000256" key="2">
    <source>
        <dbReference type="ARBA" id="ARBA00022723"/>
    </source>
</evidence>
<dbReference type="SUPFAM" id="SSF51556">
    <property type="entry name" value="Metallo-dependent hydrolases"/>
    <property type="match status" value="1"/>
</dbReference>
<accession>A0A3B1D245</accession>
<dbReference type="FunFam" id="3.20.20.140:FF:000005">
    <property type="entry name" value="TatD family hydrolase"/>
    <property type="match status" value="1"/>
</dbReference>
<protein>
    <submittedName>
        <fullName evidence="7">Uncharacterized metal-dependent hydrolase YcfH</fullName>
    </submittedName>
</protein>
<dbReference type="InterPro" id="IPR001130">
    <property type="entry name" value="TatD-like"/>
</dbReference>
<evidence type="ECO:0000256" key="5">
    <source>
        <dbReference type="ARBA" id="ARBA00023014"/>
    </source>
</evidence>
<dbReference type="PROSITE" id="PS51918">
    <property type="entry name" value="RADICAL_SAM"/>
    <property type="match status" value="1"/>
</dbReference>
<reference evidence="7" key="1">
    <citation type="submission" date="2018-06" db="EMBL/GenBank/DDBJ databases">
        <authorList>
            <person name="Zhirakovskaya E."/>
        </authorList>
    </citation>
    <scope>NUCLEOTIDE SEQUENCE</scope>
</reference>
<dbReference type="InterPro" id="IPR058240">
    <property type="entry name" value="rSAM_sf"/>
</dbReference>
<evidence type="ECO:0000256" key="4">
    <source>
        <dbReference type="ARBA" id="ARBA00023004"/>
    </source>
</evidence>
<dbReference type="PANTHER" id="PTHR46124">
    <property type="entry name" value="D-AMINOACYL-TRNA DEACYLASE"/>
    <property type="match status" value="1"/>
</dbReference>
<dbReference type="NCBIfam" id="TIGR00010">
    <property type="entry name" value="YchF/TatD family DNA exonuclease"/>
    <property type="match status" value="1"/>
</dbReference>
<keyword evidence="1" id="KW-0949">S-adenosyl-L-methionine</keyword>
<dbReference type="Gene3D" id="3.20.20.140">
    <property type="entry name" value="Metal-dependent hydrolases"/>
    <property type="match status" value="1"/>
</dbReference>
<evidence type="ECO:0000259" key="6">
    <source>
        <dbReference type="PROSITE" id="PS51918"/>
    </source>
</evidence>
<evidence type="ECO:0000256" key="1">
    <source>
        <dbReference type="ARBA" id="ARBA00022691"/>
    </source>
</evidence>
<feature type="domain" description="Radical SAM core" evidence="6">
    <location>
        <begin position="268"/>
        <end position="463"/>
    </location>
</feature>
<dbReference type="Pfam" id="PF01026">
    <property type="entry name" value="TatD_DNase"/>
    <property type="match status" value="1"/>
</dbReference>
<keyword evidence="2" id="KW-0479">Metal-binding</keyword>
<dbReference type="EMBL" id="UOGG01000104">
    <property type="protein sequence ID" value="VAX30264.1"/>
    <property type="molecule type" value="Genomic_DNA"/>
</dbReference>